<evidence type="ECO:0000256" key="1">
    <source>
        <dbReference type="SAM" id="Phobius"/>
    </source>
</evidence>
<keyword evidence="1" id="KW-0812">Transmembrane</keyword>
<organism evidence="2 3">
    <name type="scientific">Setaria viridis</name>
    <name type="common">Green bristlegrass</name>
    <name type="synonym">Setaria italica subsp. viridis</name>
    <dbReference type="NCBI Taxonomy" id="4556"/>
    <lineage>
        <taxon>Eukaryota</taxon>
        <taxon>Viridiplantae</taxon>
        <taxon>Streptophyta</taxon>
        <taxon>Embryophyta</taxon>
        <taxon>Tracheophyta</taxon>
        <taxon>Spermatophyta</taxon>
        <taxon>Magnoliopsida</taxon>
        <taxon>Liliopsida</taxon>
        <taxon>Poales</taxon>
        <taxon>Poaceae</taxon>
        <taxon>PACMAD clade</taxon>
        <taxon>Panicoideae</taxon>
        <taxon>Panicodae</taxon>
        <taxon>Paniceae</taxon>
        <taxon>Cenchrinae</taxon>
        <taxon>Setaria</taxon>
    </lineage>
</organism>
<protein>
    <submittedName>
        <fullName evidence="2">Uncharacterized protein</fullName>
    </submittedName>
</protein>
<reference evidence="2" key="1">
    <citation type="submission" date="2019-03" db="EMBL/GenBank/DDBJ databases">
        <title>WGS assembly of Setaria viridis.</title>
        <authorList>
            <person name="Huang P."/>
            <person name="Jenkins J."/>
            <person name="Grimwood J."/>
            <person name="Barry K."/>
            <person name="Healey A."/>
            <person name="Mamidi S."/>
            <person name="Sreedasyam A."/>
            <person name="Shu S."/>
            <person name="Feldman M."/>
            <person name="Wu J."/>
            <person name="Yu Y."/>
            <person name="Chen C."/>
            <person name="Johnson J."/>
            <person name="Rokhsar D."/>
            <person name="Baxter I."/>
            <person name="Schmutz J."/>
            <person name="Brutnell T."/>
            <person name="Kellogg E."/>
        </authorList>
    </citation>
    <scope>NUCLEOTIDE SEQUENCE [LARGE SCALE GENOMIC DNA]</scope>
</reference>
<dbReference type="Gramene" id="TKW20165">
    <property type="protein sequence ID" value="TKW20165"/>
    <property type="gene ID" value="SEVIR_4G068200v2"/>
</dbReference>
<dbReference type="AlphaFoldDB" id="A0A4U6UX99"/>
<gene>
    <name evidence="2" type="ORF">SEVIR_4G068200v2</name>
</gene>
<name>A0A4U6UX99_SETVI</name>
<evidence type="ECO:0000313" key="3">
    <source>
        <dbReference type="Proteomes" id="UP000298652"/>
    </source>
</evidence>
<evidence type="ECO:0000313" key="2">
    <source>
        <dbReference type="EMBL" id="TKW20165.1"/>
    </source>
</evidence>
<dbReference type="EMBL" id="CM016555">
    <property type="protein sequence ID" value="TKW20165.1"/>
    <property type="molecule type" value="Genomic_DNA"/>
</dbReference>
<sequence length="64" mass="7450">MTTCAVEYVQRRLIIPLATWPSARFVYEDNKGAASPFSSMSSCLFMRFLAFLLLKRSFFIRLFC</sequence>
<keyword evidence="3" id="KW-1185">Reference proteome</keyword>
<keyword evidence="1" id="KW-1133">Transmembrane helix</keyword>
<dbReference type="Proteomes" id="UP000298652">
    <property type="component" value="Chromosome 4"/>
</dbReference>
<feature type="transmembrane region" description="Helical" evidence="1">
    <location>
        <begin position="33"/>
        <end position="54"/>
    </location>
</feature>
<accession>A0A4U6UX99</accession>
<proteinExistence type="predicted"/>
<keyword evidence="1" id="KW-0472">Membrane</keyword>